<dbReference type="Pfam" id="PF13359">
    <property type="entry name" value="DDE_Tnp_4"/>
    <property type="match status" value="1"/>
</dbReference>
<dbReference type="OrthoDB" id="6496153at2759"/>
<evidence type="ECO:0000256" key="1">
    <source>
        <dbReference type="ARBA" id="ARBA00001968"/>
    </source>
</evidence>
<dbReference type="Pfam" id="PF05485">
    <property type="entry name" value="THAP"/>
    <property type="match status" value="1"/>
</dbReference>
<feature type="domain" description="THAP-type" evidence="7">
    <location>
        <begin position="1"/>
        <end position="70"/>
    </location>
</feature>
<keyword evidence="3 6" id="KW-0863">Zinc-finger</keyword>
<evidence type="ECO:0000313" key="8">
    <source>
        <dbReference type="EMBL" id="KAF0693239.1"/>
    </source>
</evidence>
<keyword evidence="2" id="KW-0479">Metal-binding</keyword>
<dbReference type="PANTHER" id="PTHR23080:SF143">
    <property type="entry name" value="SI:DKEY-56D12.4"/>
    <property type="match status" value="1"/>
</dbReference>
<dbReference type="Proteomes" id="UP000478052">
    <property type="component" value="Unassembled WGS sequence"/>
</dbReference>
<dbReference type="PANTHER" id="PTHR23080">
    <property type="entry name" value="THAP DOMAIN PROTEIN"/>
    <property type="match status" value="1"/>
</dbReference>
<dbReference type="GO" id="GO:0008270">
    <property type="term" value="F:zinc ion binding"/>
    <property type="evidence" value="ECO:0007669"/>
    <property type="project" value="UniProtKB-KW"/>
</dbReference>
<dbReference type="GO" id="GO:0003677">
    <property type="term" value="F:DNA binding"/>
    <property type="evidence" value="ECO:0007669"/>
    <property type="project" value="UniProtKB-UniRule"/>
</dbReference>
<comment type="cofactor">
    <cofactor evidence="1">
        <name>a divalent metal cation</name>
        <dbReference type="ChEBI" id="CHEBI:60240"/>
    </cofactor>
</comment>
<evidence type="ECO:0000313" key="9">
    <source>
        <dbReference type="Proteomes" id="UP000478052"/>
    </source>
</evidence>
<evidence type="ECO:0000256" key="2">
    <source>
        <dbReference type="ARBA" id="ARBA00022723"/>
    </source>
</evidence>
<dbReference type="AlphaFoldDB" id="A0A6G0VN44"/>
<keyword evidence="9" id="KW-1185">Reference proteome</keyword>
<evidence type="ECO:0000256" key="6">
    <source>
        <dbReference type="PROSITE-ProRule" id="PRU00309"/>
    </source>
</evidence>
<sequence length="396" mass="44944">NTTYIIFYRFPNRDYEKETKDEKWIKAINRIIENGKPWRPSVHSVVCSAHFINNKRSLDPRSPSYIPSIFPKVYKKKTTNVLQNIARYERSINRQNQSTEFKQINNEIIPSTELELNNITTINISTQVAFEVSEESFIFYCVYEGNNNVGTQASVNLNLNFTKPKSAEKSCGVDSSNTSSYITGVTFTIFNFLLSLLPQTNRTIISTEDTLLIMLMKVKLGLTYSALGTFFSVHRTTISRVFSECLLILSHRTNNLIFWPSKTTIVDTLPEVFKKHYPHCRCIIDCTEVKVEQPPTVQQRVCMYSRYKGGYTIKVLVAITPNGMVSFLSKAYGGRSSDSFITNDSGFLNKLEPGDQVLADKGFPGIKPGVEGQNSILVMPPMLHNGRFSEEEVIQT</sequence>
<dbReference type="EMBL" id="VUJU01015561">
    <property type="protein sequence ID" value="KAF0693239.1"/>
    <property type="molecule type" value="Genomic_DNA"/>
</dbReference>
<dbReference type="SUPFAM" id="SSF57716">
    <property type="entry name" value="Glucocorticoid receptor-like (DNA-binding domain)"/>
    <property type="match status" value="1"/>
</dbReference>
<proteinExistence type="predicted"/>
<reference evidence="8 9" key="1">
    <citation type="submission" date="2019-08" db="EMBL/GenBank/DDBJ databases">
        <title>Whole genome of Aphis craccivora.</title>
        <authorList>
            <person name="Voronova N.V."/>
            <person name="Shulinski R.S."/>
            <person name="Bandarenka Y.V."/>
            <person name="Zhorov D.G."/>
            <person name="Warner D."/>
        </authorList>
    </citation>
    <scope>NUCLEOTIDE SEQUENCE [LARGE SCALE GENOMIC DNA]</scope>
    <source>
        <strain evidence="8">180601</strain>
        <tissue evidence="8">Whole Body</tissue>
    </source>
</reference>
<gene>
    <name evidence="8" type="ORF">FWK35_00035034</name>
</gene>
<evidence type="ECO:0000259" key="7">
    <source>
        <dbReference type="PROSITE" id="PS50950"/>
    </source>
</evidence>
<dbReference type="InterPro" id="IPR027805">
    <property type="entry name" value="Transposase_HTH_dom"/>
</dbReference>
<feature type="non-terminal residue" evidence="8">
    <location>
        <position position="396"/>
    </location>
</feature>
<evidence type="ECO:0000256" key="5">
    <source>
        <dbReference type="ARBA" id="ARBA00023125"/>
    </source>
</evidence>
<dbReference type="PROSITE" id="PS50950">
    <property type="entry name" value="ZF_THAP"/>
    <property type="match status" value="1"/>
</dbReference>
<dbReference type="Pfam" id="PF13613">
    <property type="entry name" value="HTH_Tnp_4"/>
    <property type="match status" value="1"/>
</dbReference>
<feature type="non-terminal residue" evidence="8">
    <location>
        <position position="1"/>
    </location>
</feature>
<name>A0A6G0VN44_APHCR</name>
<keyword evidence="5 6" id="KW-0238">DNA-binding</keyword>
<accession>A0A6G0VN44</accession>
<evidence type="ECO:0000256" key="3">
    <source>
        <dbReference type="ARBA" id="ARBA00022771"/>
    </source>
</evidence>
<dbReference type="InterPro" id="IPR006612">
    <property type="entry name" value="THAP_Znf"/>
</dbReference>
<dbReference type="InterPro" id="IPR027806">
    <property type="entry name" value="HARBI1_dom"/>
</dbReference>
<organism evidence="8 9">
    <name type="scientific">Aphis craccivora</name>
    <name type="common">Cowpea aphid</name>
    <dbReference type="NCBI Taxonomy" id="307492"/>
    <lineage>
        <taxon>Eukaryota</taxon>
        <taxon>Metazoa</taxon>
        <taxon>Ecdysozoa</taxon>
        <taxon>Arthropoda</taxon>
        <taxon>Hexapoda</taxon>
        <taxon>Insecta</taxon>
        <taxon>Pterygota</taxon>
        <taxon>Neoptera</taxon>
        <taxon>Paraneoptera</taxon>
        <taxon>Hemiptera</taxon>
        <taxon>Sternorrhyncha</taxon>
        <taxon>Aphidomorpha</taxon>
        <taxon>Aphidoidea</taxon>
        <taxon>Aphididae</taxon>
        <taxon>Aphidini</taxon>
        <taxon>Aphis</taxon>
        <taxon>Aphis</taxon>
    </lineage>
</organism>
<keyword evidence="4" id="KW-0862">Zinc</keyword>
<comment type="caution">
    <text evidence="8">The sequence shown here is derived from an EMBL/GenBank/DDBJ whole genome shotgun (WGS) entry which is preliminary data.</text>
</comment>
<protein>
    <recommendedName>
        <fullName evidence="7">THAP-type domain-containing protein</fullName>
    </recommendedName>
</protein>
<evidence type="ECO:0000256" key="4">
    <source>
        <dbReference type="ARBA" id="ARBA00022833"/>
    </source>
</evidence>